<dbReference type="EMBL" id="AGWK01000059">
    <property type="protein sequence ID" value="EHO66032.1"/>
    <property type="molecule type" value="Genomic_DNA"/>
</dbReference>
<accession>H1Q554</accession>
<protein>
    <recommendedName>
        <fullName evidence="3">TonB-dependent receptor plug domain-containing protein</fullName>
    </recommendedName>
</protein>
<dbReference type="InterPro" id="IPR012910">
    <property type="entry name" value="Plug_dom"/>
</dbReference>
<evidence type="ECO:0000256" key="1">
    <source>
        <dbReference type="ARBA" id="ARBA00022729"/>
    </source>
</evidence>
<dbReference type="SUPFAM" id="SSF49464">
    <property type="entry name" value="Carboxypeptidase regulatory domain-like"/>
    <property type="match status" value="1"/>
</dbReference>
<keyword evidence="5" id="KW-1185">Reference proteome</keyword>
<gene>
    <name evidence="4" type="ORF">HMPREF9140_02042</name>
</gene>
<reference evidence="4 5" key="1">
    <citation type="submission" date="2011-12" db="EMBL/GenBank/DDBJ databases">
        <title>The Genome Sequence of Prevotella micans F0438.</title>
        <authorList>
            <consortium name="The Broad Institute Genome Sequencing Platform"/>
            <person name="Earl A."/>
            <person name="Ward D."/>
            <person name="Feldgarden M."/>
            <person name="Gevers D."/>
            <person name="Izard J."/>
            <person name="Baranova O.V."/>
            <person name="Blanton J.M."/>
            <person name="Wade W.G."/>
            <person name="Dewhirst F.E."/>
            <person name="Young S.K."/>
            <person name="Zeng Q."/>
            <person name="Gargeya S."/>
            <person name="Fitzgerald M."/>
            <person name="Haas B."/>
            <person name="Abouelleil A."/>
            <person name="Alvarado L."/>
            <person name="Arachchi H.M."/>
            <person name="Berlin A."/>
            <person name="Chapman S.B."/>
            <person name="Gearin G."/>
            <person name="Goldberg J."/>
            <person name="Griggs A."/>
            <person name="Gujja S."/>
            <person name="Hansen M."/>
            <person name="Heiman D."/>
            <person name="Howarth C."/>
            <person name="Larimer J."/>
            <person name="Lui A."/>
            <person name="MacDonald P.J.P."/>
            <person name="McCowen C."/>
            <person name="Montmayeur A."/>
            <person name="Murphy C."/>
            <person name="Neiman D."/>
            <person name="Pearson M."/>
            <person name="Priest M."/>
            <person name="Roberts A."/>
            <person name="Saif S."/>
            <person name="Shea T."/>
            <person name="Sisk P."/>
            <person name="Stolte C."/>
            <person name="Sykes S."/>
            <person name="Wortman J."/>
            <person name="Nusbaum C."/>
            <person name="Birren B."/>
        </authorList>
    </citation>
    <scope>NUCLEOTIDE SEQUENCE [LARGE SCALE GENOMIC DNA]</scope>
    <source>
        <strain evidence="4 5">F0438</strain>
    </source>
</reference>
<proteinExistence type="predicted"/>
<dbReference type="Pfam" id="PF07715">
    <property type="entry name" value="Plug"/>
    <property type="match status" value="1"/>
</dbReference>
<dbReference type="Gene3D" id="2.60.40.1120">
    <property type="entry name" value="Carboxypeptidase-like, regulatory domain"/>
    <property type="match status" value="1"/>
</dbReference>
<dbReference type="eggNOG" id="COG1629">
    <property type="taxonomic scope" value="Bacteria"/>
</dbReference>
<dbReference type="GO" id="GO:0015344">
    <property type="term" value="F:siderophore uptake transmembrane transporter activity"/>
    <property type="evidence" value="ECO:0007669"/>
    <property type="project" value="TreeGrafter"/>
</dbReference>
<organism evidence="4 5">
    <name type="scientific">Prevotella micans F0438</name>
    <dbReference type="NCBI Taxonomy" id="883158"/>
    <lineage>
        <taxon>Bacteria</taxon>
        <taxon>Pseudomonadati</taxon>
        <taxon>Bacteroidota</taxon>
        <taxon>Bacteroidia</taxon>
        <taxon>Bacteroidales</taxon>
        <taxon>Prevotellaceae</taxon>
        <taxon>Prevotella</taxon>
    </lineage>
</organism>
<dbReference type="STRING" id="883158.HMPREF9140_02042"/>
<dbReference type="AlphaFoldDB" id="H1Q554"/>
<dbReference type="Gene3D" id="2.170.130.10">
    <property type="entry name" value="TonB-dependent receptor, plug domain"/>
    <property type="match status" value="1"/>
</dbReference>
<dbReference type="PATRIC" id="fig|883158.3.peg.2044"/>
<evidence type="ECO:0000259" key="3">
    <source>
        <dbReference type="Pfam" id="PF07715"/>
    </source>
</evidence>
<dbReference type="InterPro" id="IPR037066">
    <property type="entry name" value="Plug_dom_sf"/>
</dbReference>
<dbReference type="PANTHER" id="PTHR30069">
    <property type="entry name" value="TONB-DEPENDENT OUTER MEMBRANE RECEPTOR"/>
    <property type="match status" value="1"/>
</dbReference>
<dbReference type="Proteomes" id="UP000016023">
    <property type="component" value="Unassembled WGS sequence"/>
</dbReference>
<keyword evidence="1 2" id="KW-0732">Signal</keyword>
<dbReference type="HOGENOM" id="CLU_013529_0_0_10"/>
<feature type="chain" id="PRO_5003552315" description="TonB-dependent receptor plug domain-containing protein" evidence="2">
    <location>
        <begin position="28"/>
        <end position="927"/>
    </location>
</feature>
<dbReference type="InterPro" id="IPR008969">
    <property type="entry name" value="CarboxyPept-like_regulatory"/>
</dbReference>
<sequence length="927" mass="104798">MTRIYKWWIRLTMISIILFLSANCALAGTVKGKVVDHSNNEALPYATVTVIDFKGKKYNTVTDTDGWFAIDNVLDGRCRVRVEFVGYVPFERFILLSVVVPLEVRLVPDEKQIGEVVVTAREGRGITSSSVINRQAIEHLQPSSFTDLLSLLPGGHKSLPDLTNANTITLRQAGTGNSNYDISSLGTMFVTDGVPMSSDANMQQVRQASNTSHGDLDAGRNHVGAGVDMRTISTDNIESVEVIRGIAPVEYGDITSGVVIIKRKLKPTPFEARFKADAYSKLLYVGKGVQLGNFITNLSADYLDAKADPRNSLNNYKRLTLSARLQNSWKTCGWQIRWRQNVDYAGSFDNQKFDAEILKQKDDRYRSSYNRYSISESLLAIPIHDGALKSISLDAALAYEQSRIDQDRFVSLSRDVGVSTTLEEGGHDGIYLPYSYVSHVTVDGRPLNAYAKLKALFGIRTGSFTHDINSGVEWKMDKNYGRGQQYNPARPLSPGTPYRPRDYGSIPAGHEMGIYVQDVVSIVLGEHQLTGSMGLRASGLLNLDRKYSMQAKPYLDPRFNFQWRLPSMELFGHELTLDINGGWGRQTKFPTLLQIYPDRIYNDIIELNYFNLNPDYRRLYLKTYVIDPTNFALEPARNNKWEVRLGGEWNGNTVSVTWFREVCSSGFRSSSIVRPFSYRDYDERSIAPGTLTARPELSDFSYTDKTILGLYSRVTNGSKLVKEGIEWQLSTRRFSGIKTRFTVSGAYFRTQYANSEPMFRSNTSAVVAGVPVNDLYIGYYDNSSGTVREQFNTNFMADTHLPRLGLTFSFSAECMWFSSSQSMRENGVPTAYMATDGKIYPYTEASKTDPYLKWLETHYNPASWERHTVPFYALVNLKVTKNFGRWMKIALFIDRMLDYMPDYKSNSGMTIRRTSKPYFGMEMNISI</sequence>
<dbReference type="RefSeq" id="WP_006953774.1">
    <property type="nucleotide sequence ID" value="NZ_JH594523.1"/>
</dbReference>
<name>H1Q554_9BACT</name>
<evidence type="ECO:0000256" key="2">
    <source>
        <dbReference type="SAM" id="SignalP"/>
    </source>
</evidence>
<comment type="caution">
    <text evidence="4">The sequence shown here is derived from an EMBL/GenBank/DDBJ whole genome shotgun (WGS) entry which is preliminary data.</text>
</comment>
<dbReference type="GO" id="GO:0044718">
    <property type="term" value="P:siderophore transmembrane transport"/>
    <property type="evidence" value="ECO:0007669"/>
    <property type="project" value="TreeGrafter"/>
</dbReference>
<dbReference type="Pfam" id="PF13620">
    <property type="entry name" value="CarboxypepD_reg"/>
    <property type="match status" value="1"/>
</dbReference>
<dbReference type="SUPFAM" id="SSF56935">
    <property type="entry name" value="Porins"/>
    <property type="match status" value="1"/>
</dbReference>
<feature type="domain" description="TonB-dependent receptor plug" evidence="3">
    <location>
        <begin position="127"/>
        <end position="257"/>
    </location>
</feature>
<evidence type="ECO:0000313" key="4">
    <source>
        <dbReference type="EMBL" id="EHO66032.1"/>
    </source>
</evidence>
<feature type="signal peptide" evidence="2">
    <location>
        <begin position="1"/>
        <end position="27"/>
    </location>
</feature>
<dbReference type="PANTHER" id="PTHR30069:SF29">
    <property type="entry name" value="HEMOGLOBIN AND HEMOGLOBIN-HAPTOGLOBIN-BINDING PROTEIN 1-RELATED"/>
    <property type="match status" value="1"/>
</dbReference>
<dbReference type="GO" id="GO:0009279">
    <property type="term" value="C:cell outer membrane"/>
    <property type="evidence" value="ECO:0007669"/>
    <property type="project" value="TreeGrafter"/>
</dbReference>
<evidence type="ECO:0000313" key="5">
    <source>
        <dbReference type="Proteomes" id="UP000016023"/>
    </source>
</evidence>
<dbReference type="InterPro" id="IPR039426">
    <property type="entry name" value="TonB-dep_rcpt-like"/>
</dbReference>